<dbReference type="SMART" id="SM00248">
    <property type="entry name" value="ANK"/>
    <property type="match status" value="3"/>
</dbReference>
<dbReference type="OrthoDB" id="9995210at2759"/>
<reference evidence="12" key="1">
    <citation type="submission" date="2020-09" db="EMBL/GenBank/DDBJ databases">
        <authorList>
            <person name="Kikuchi T."/>
        </authorList>
    </citation>
    <scope>NUCLEOTIDE SEQUENCE</scope>
    <source>
        <strain evidence="12">Ka4C1</strain>
    </source>
</reference>
<dbReference type="GO" id="GO:0006537">
    <property type="term" value="P:glutamate biosynthetic process"/>
    <property type="evidence" value="ECO:0007669"/>
    <property type="project" value="TreeGrafter"/>
</dbReference>
<dbReference type="EC" id="3.5.1.2" evidence="3"/>
<sequence>MRNFLTSISEEPAVRKRSRSEVLSETALDFAHLTRNCACSFLMSAPSAQSVLTSDVSRDSPRRSSTPDMEPELPMFRNAKKHDRCFRPVHSERTLNTIGEILDRKRSVARIMSQTADGLNHSFEFKKCSPEDVVYDLFKVPGKDEASIGRLVSVLRSLGLREDDPRLIATMEKIKEYDHNMNDDYDVKRYRLPREQFKECIHPSISLISQALRNELIIPSWKEFTDKIAEIFEDCRSCTDGNVATYIPQLARQDPNRWGMSVCTIDGQRFSIGDAKIPFCFQSVSKAFNYAIVSSDLGSDYVHQFVGHEPSGRLFNEICLDANGKPHNPMINAGAIVVTSLLKNGLCMADRYDFAFNEYKKLSGGDYVGFNNATFLSERETASRNFALAFFMKENKCFPPGIQHLREELDLYFQLCSLETHCDSAAVMAATLANGGVCPLTGDVCIDSRPCRDVLSLMYSCGMYDYSGQFAFHVGLPAKSGVSGNMIIVIPNLMGICLWSPPLDKLGNTCRGVKFCQKLIETFNFHNYDSLLHADSQKIDPRRAMGSRETDLVVSLLFACKNGDFETVRRLYIQGENLNVVDYDGRTALHLAACEGHANIVKFLLQTCNVDHSIQDRWGRTALDDARLFHHHACTSLLLRAGKPVHHGGSKVKNKAIYDAANAATEVASSTSEEEPQGCGVMMLGSGEEDCEEVHKPSFHLPSLHSSSEDVKTPQNDANPLIPNGETVEELLRNAQLNDKPKENGVRREQSPTHVQFDHSTHK</sequence>
<evidence type="ECO:0000256" key="2">
    <source>
        <dbReference type="ARBA" id="ARBA00011881"/>
    </source>
</evidence>
<dbReference type="InterPro" id="IPR041541">
    <property type="entry name" value="Glutaminase_EF-hand"/>
</dbReference>
<dbReference type="InterPro" id="IPR036770">
    <property type="entry name" value="Ankyrin_rpt-contain_sf"/>
</dbReference>
<dbReference type="FunFam" id="3.40.710.10:FF:000008">
    <property type="entry name" value="Glutaminase, isoform E"/>
    <property type="match status" value="1"/>
</dbReference>
<evidence type="ECO:0000256" key="8">
    <source>
        <dbReference type="ARBA" id="ARBA00077251"/>
    </source>
</evidence>
<evidence type="ECO:0000313" key="13">
    <source>
        <dbReference type="Proteomes" id="UP000659654"/>
    </source>
</evidence>
<dbReference type="Pfam" id="PF04960">
    <property type="entry name" value="Glutaminase"/>
    <property type="match status" value="1"/>
</dbReference>
<dbReference type="InterPro" id="IPR002110">
    <property type="entry name" value="Ankyrin_rpt"/>
</dbReference>
<name>A0A7I8XED5_BURXY</name>
<evidence type="ECO:0000313" key="12">
    <source>
        <dbReference type="EMBL" id="CAD5224219.1"/>
    </source>
</evidence>
<evidence type="ECO:0000256" key="7">
    <source>
        <dbReference type="ARBA" id="ARBA00049534"/>
    </source>
</evidence>
<keyword evidence="13" id="KW-1185">Reference proteome</keyword>
<feature type="region of interest" description="Disordered" evidence="10">
    <location>
        <begin position="52"/>
        <end position="72"/>
    </location>
</feature>
<dbReference type="EMBL" id="CAJFDI010000004">
    <property type="protein sequence ID" value="CAD5224219.1"/>
    <property type="molecule type" value="Genomic_DNA"/>
</dbReference>
<dbReference type="GO" id="GO:0006543">
    <property type="term" value="P:L-glutamine catabolic process"/>
    <property type="evidence" value="ECO:0007669"/>
    <property type="project" value="TreeGrafter"/>
</dbReference>
<evidence type="ECO:0000259" key="11">
    <source>
        <dbReference type="Pfam" id="PF17959"/>
    </source>
</evidence>
<keyword evidence="4" id="KW-0677">Repeat</keyword>
<comment type="catalytic activity">
    <reaction evidence="7">
        <text>L-glutamine + H2O = L-glutamate + NH4(+)</text>
        <dbReference type="Rhea" id="RHEA:15889"/>
        <dbReference type="ChEBI" id="CHEBI:15377"/>
        <dbReference type="ChEBI" id="CHEBI:28938"/>
        <dbReference type="ChEBI" id="CHEBI:29985"/>
        <dbReference type="ChEBI" id="CHEBI:58359"/>
        <dbReference type="EC" id="3.5.1.2"/>
    </reaction>
</comment>
<dbReference type="GO" id="GO:0004359">
    <property type="term" value="F:glutaminase activity"/>
    <property type="evidence" value="ECO:0007669"/>
    <property type="project" value="UniProtKB-EC"/>
</dbReference>
<dbReference type="Gene3D" id="1.10.238.210">
    <property type="match status" value="1"/>
</dbReference>
<feature type="compositionally biased region" description="Basic and acidic residues" evidence="10">
    <location>
        <begin position="739"/>
        <end position="763"/>
    </location>
</feature>
<dbReference type="PANTHER" id="PTHR12544:SF29">
    <property type="entry name" value="GLUTAMINASE"/>
    <property type="match status" value="1"/>
</dbReference>
<dbReference type="InterPro" id="IPR012338">
    <property type="entry name" value="Beta-lactam/transpept-like"/>
</dbReference>
<evidence type="ECO:0000256" key="1">
    <source>
        <dbReference type="ARBA" id="ARBA00011076"/>
    </source>
</evidence>
<dbReference type="Proteomes" id="UP000582659">
    <property type="component" value="Unassembled WGS sequence"/>
</dbReference>
<dbReference type="SUPFAM" id="SSF48403">
    <property type="entry name" value="Ankyrin repeat"/>
    <property type="match status" value="1"/>
</dbReference>
<dbReference type="Gene3D" id="1.25.40.20">
    <property type="entry name" value="Ankyrin repeat-containing domain"/>
    <property type="match status" value="1"/>
</dbReference>
<evidence type="ECO:0000256" key="3">
    <source>
        <dbReference type="ARBA" id="ARBA00012918"/>
    </source>
</evidence>
<dbReference type="AlphaFoldDB" id="A0A7I8XED5"/>
<gene>
    <name evidence="12" type="ORF">BXYJ_LOCUS7934</name>
</gene>
<feature type="domain" description="Glutaminase EF-hand" evidence="11">
    <location>
        <begin position="131"/>
        <end position="219"/>
    </location>
</feature>
<comment type="similarity">
    <text evidence="1">Belongs to the glutaminase family.</text>
</comment>
<dbReference type="PANTHER" id="PTHR12544">
    <property type="entry name" value="GLUTAMINASE"/>
    <property type="match status" value="1"/>
</dbReference>
<dbReference type="Pfam" id="PF12796">
    <property type="entry name" value="Ank_2"/>
    <property type="match status" value="1"/>
</dbReference>
<accession>A0A7I8XED5</accession>
<evidence type="ECO:0000256" key="6">
    <source>
        <dbReference type="ARBA" id="ARBA00023043"/>
    </source>
</evidence>
<dbReference type="PROSITE" id="PS50088">
    <property type="entry name" value="ANK_REPEAT"/>
    <property type="match status" value="1"/>
</dbReference>
<dbReference type="SMR" id="A0A7I8XED5"/>
<evidence type="ECO:0000256" key="4">
    <source>
        <dbReference type="ARBA" id="ARBA00022737"/>
    </source>
</evidence>
<dbReference type="HAMAP" id="MF_00313">
    <property type="entry name" value="Glutaminase"/>
    <property type="match status" value="1"/>
</dbReference>
<comment type="caution">
    <text evidence="12">The sequence shown here is derived from an EMBL/GenBank/DDBJ whole genome shotgun (WGS) entry which is preliminary data.</text>
</comment>
<evidence type="ECO:0000256" key="5">
    <source>
        <dbReference type="ARBA" id="ARBA00022801"/>
    </source>
</evidence>
<protein>
    <recommendedName>
        <fullName evidence="3">glutaminase</fullName>
        <ecNumber evidence="3">3.5.1.2</ecNumber>
    </recommendedName>
    <alternativeName>
        <fullName evidence="8">L-glutamine amidohydrolase</fullName>
    </alternativeName>
</protein>
<dbReference type="SUPFAM" id="SSF56601">
    <property type="entry name" value="beta-lactamase/transpeptidase-like"/>
    <property type="match status" value="1"/>
</dbReference>
<dbReference type="InterPro" id="IPR015868">
    <property type="entry name" value="Glutaminase"/>
</dbReference>
<feature type="region of interest" description="Disordered" evidence="10">
    <location>
        <begin position="691"/>
        <end position="763"/>
    </location>
</feature>
<evidence type="ECO:0000256" key="10">
    <source>
        <dbReference type="SAM" id="MobiDB-lite"/>
    </source>
</evidence>
<keyword evidence="6 9" id="KW-0040">ANK repeat</keyword>
<dbReference type="FunFam" id="1.25.40.20:FF:000069">
    <property type="entry name" value="Glutaminase, isoform E"/>
    <property type="match status" value="1"/>
</dbReference>
<feature type="repeat" description="ANK" evidence="9">
    <location>
        <begin position="584"/>
        <end position="606"/>
    </location>
</feature>
<dbReference type="Proteomes" id="UP000659654">
    <property type="component" value="Unassembled WGS sequence"/>
</dbReference>
<dbReference type="Gene3D" id="3.40.710.10">
    <property type="entry name" value="DD-peptidase/beta-lactamase superfamily"/>
    <property type="match status" value="1"/>
</dbReference>
<evidence type="ECO:0000256" key="9">
    <source>
        <dbReference type="PROSITE-ProRule" id="PRU00023"/>
    </source>
</evidence>
<keyword evidence="5" id="KW-0378">Hydrolase</keyword>
<dbReference type="EMBL" id="CAJFCV020000004">
    <property type="protein sequence ID" value="CAG9112969.1"/>
    <property type="molecule type" value="Genomic_DNA"/>
</dbReference>
<dbReference type="PROSITE" id="PS50297">
    <property type="entry name" value="ANK_REP_REGION"/>
    <property type="match status" value="1"/>
</dbReference>
<organism evidence="12 13">
    <name type="scientific">Bursaphelenchus xylophilus</name>
    <name type="common">Pinewood nematode worm</name>
    <name type="synonym">Aphelenchoides xylophilus</name>
    <dbReference type="NCBI Taxonomy" id="6326"/>
    <lineage>
        <taxon>Eukaryota</taxon>
        <taxon>Metazoa</taxon>
        <taxon>Ecdysozoa</taxon>
        <taxon>Nematoda</taxon>
        <taxon>Chromadorea</taxon>
        <taxon>Rhabditida</taxon>
        <taxon>Tylenchina</taxon>
        <taxon>Tylenchomorpha</taxon>
        <taxon>Aphelenchoidea</taxon>
        <taxon>Aphelenchoididae</taxon>
        <taxon>Bursaphelenchus</taxon>
    </lineage>
</organism>
<dbReference type="NCBIfam" id="TIGR03814">
    <property type="entry name" value="Gln_ase"/>
    <property type="match status" value="1"/>
</dbReference>
<proteinExistence type="inferred from homology"/>
<comment type="subunit">
    <text evidence="2">Homotetramer.</text>
</comment>
<dbReference type="Pfam" id="PF17959">
    <property type="entry name" value="EF-hand_14"/>
    <property type="match status" value="1"/>
</dbReference>